<dbReference type="InterPro" id="IPR036402">
    <property type="entry name" value="EF-Ts_dimer_sf"/>
</dbReference>
<protein>
    <recommendedName>
        <fullName evidence="2 6">Elongation factor Ts</fullName>
        <shortName evidence="6">EF-Ts</shortName>
    </recommendedName>
</protein>
<dbReference type="Gene3D" id="1.10.8.10">
    <property type="entry name" value="DNA helicase RuvA subunit, C-terminal domain"/>
    <property type="match status" value="1"/>
</dbReference>
<dbReference type="Gene3D" id="3.30.479.20">
    <property type="entry name" value="Elongation factor Ts, dimerisation domain"/>
    <property type="match status" value="2"/>
</dbReference>
<gene>
    <name evidence="6 10" type="primary">tsf</name>
    <name evidence="10" type="ordered locus">BVAF_275</name>
</gene>
<dbReference type="Gene3D" id="1.10.286.20">
    <property type="match status" value="1"/>
</dbReference>
<dbReference type="PANTHER" id="PTHR11741:SF0">
    <property type="entry name" value="ELONGATION FACTOR TS, MITOCHONDRIAL"/>
    <property type="match status" value="1"/>
</dbReference>
<sequence>MNIINSDLIKELRRRTNVSIMKCKQALEESNGDVELAIDNIKKSGLKIDSIKSNRLTVSGLIVSKISSNKQIGLMIEINCETDFVARNSLFQEFTNTVINTALSESIININILKTRFENQRCVLMNTVGENIEINKFIVLTGDFLCSYVHNAKIGVIVDIIFEKTINILVAKNIAMHIAASSPKYIYENDVPEEIMLKEYRTQMNLAIKSGKSLKIAEKITQGRINKFMNQIVLTKQNFIMEMNRTVGSILDENHIKIKNFIRFEIGYDN</sequence>
<dbReference type="HOGENOM" id="CLU_047155_0_2_6"/>
<organism evidence="10 11">
    <name type="scientific">Blochmanniella vafra (strain BVAF)</name>
    <dbReference type="NCBI Taxonomy" id="859654"/>
    <lineage>
        <taxon>Bacteria</taxon>
        <taxon>Pseudomonadati</taxon>
        <taxon>Pseudomonadota</taxon>
        <taxon>Gammaproteobacteria</taxon>
        <taxon>Enterobacterales</taxon>
        <taxon>Enterobacteriaceae</taxon>
        <taxon>ant endosymbionts</taxon>
        <taxon>Candidatus Blochmanniella</taxon>
    </lineage>
</organism>
<evidence type="ECO:0000256" key="1">
    <source>
        <dbReference type="ARBA" id="ARBA00005532"/>
    </source>
</evidence>
<evidence type="ECO:0000256" key="3">
    <source>
        <dbReference type="ARBA" id="ARBA00022490"/>
    </source>
</evidence>
<evidence type="ECO:0000256" key="7">
    <source>
        <dbReference type="RuleBase" id="RU000642"/>
    </source>
</evidence>
<keyword evidence="4 6" id="KW-0251">Elongation factor</keyword>
<evidence type="ECO:0000256" key="5">
    <source>
        <dbReference type="ARBA" id="ARBA00022917"/>
    </source>
</evidence>
<comment type="similarity">
    <text evidence="1 6 7">Belongs to the EF-Ts family.</text>
</comment>
<dbReference type="InterPro" id="IPR009060">
    <property type="entry name" value="UBA-like_sf"/>
</dbReference>
<accession>E8Q6S6</accession>
<keyword evidence="11" id="KW-1185">Reference proteome</keyword>
<evidence type="ECO:0000256" key="8">
    <source>
        <dbReference type="RuleBase" id="RU000643"/>
    </source>
</evidence>
<dbReference type="InterPro" id="IPR001816">
    <property type="entry name" value="Transl_elong_EFTs/EF1B"/>
</dbReference>
<feature type="region of interest" description="Involved in Mg(2+) ion dislocation from EF-Tu" evidence="6">
    <location>
        <begin position="82"/>
        <end position="85"/>
    </location>
</feature>
<dbReference type="PROSITE" id="PS01127">
    <property type="entry name" value="EF_TS_2"/>
    <property type="match status" value="1"/>
</dbReference>
<comment type="function">
    <text evidence="6 7">Associates with the EF-Tu.GDP complex and induces the exchange of GDP to GTP. It remains bound to the aminoacyl-tRNA.EF-Tu.GTP complex up to the GTP hydrolysis stage on the ribosome.</text>
</comment>
<dbReference type="NCBIfam" id="TIGR00116">
    <property type="entry name" value="tsf"/>
    <property type="match status" value="1"/>
</dbReference>
<evidence type="ECO:0000256" key="2">
    <source>
        <dbReference type="ARBA" id="ARBA00016956"/>
    </source>
</evidence>
<dbReference type="InterPro" id="IPR018101">
    <property type="entry name" value="Transl_elong_Ts_CS"/>
</dbReference>
<comment type="subcellular location">
    <subcellularLocation>
        <location evidence="6 8">Cytoplasm</location>
    </subcellularLocation>
</comment>
<name>E8Q6S6_BLOVB</name>
<evidence type="ECO:0000313" key="10">
    <source>
        <dbReference type="EMBL" id="ADV33673.1"/>
    </source>
</evidence>
<dbReference type="SUPFAM" id="SSF46934">
    <property type="entry name" value="UBA-like"/>
    <property type="match status" value="1"/>
</dbReference>
<dbReference type="PANTHER" id="PTHR11741">
    <property type="entry name" value="ELONGATION FACTOR TS"/>
    <property type="match status" value="1"/>
</dbReference>
<evidence type="ECO:0000256" key="6">
    <source>
        <dbReference type="HAMAP-Rule" id="MF_00050"/>
    </source>
</evidence>
<dbReference type="EMBL" id="CP002189">
    <property type="protein sequence ID" value="ADV33673.1"/>
    <property type="molecule type" value="Genomic_DNA"/>
</dbReference>
<dbReference type="STRING" id="859654.BVAF_275"/>
<dbReference type="Pfam" id="PF00889">
    <property type="entry name" value="EF_TS"/>
    <property type="match status" value="1"/>
</dbReference>
<dbReference type="SUPFAM" id="SSF54713">
    <property type="entry name" value="Elongation factor Ts (EF-Ts), dimerisation domain"/>
    <property type="match status" value="1"/>
</dbReference>
<dbReference type="InterPro" id="IPR014039">
    <property type="entry name" value="Transl_elong_EFTs/EF1B_dimer"/>
</dbReference>
<dbReference type="RefSeq" id="WP_013516598.1">
    <property type="nucleotide sequence ID" value="NC_014909.2"/>
</dbReference>
<reference evidence="10 11" key="1">
    <citation type="journal article" date="2010" name="BMC Genomics">
        <title>Unprecedented loss of ammonia assimilation capability in a urease-encoding bacterial mutualist.</title>
        <authorList>
            <person name="Williams L.E."/>
            <person name="Wernegreen J.J."/>
        </authorList>
    </citation>
    <scope>NUCLEOTIDE SEQUENCE [LARGE SCALE GENOMIC DNA]</scope>
    <source>
        <strain evidence="10 11">BVAF</strain>
    </source>
</reference>
<dbReference type="KEGG" id="bva:BVAF_275"/>
<evidence type="ECO:0000313" key="11">
    <source>
        <dbReference type="Proteomes" id="UP000007464"/>
    </source>
</evidence>
<keyword evidence="3 6" id="KW-0963">Cytoplasm</keyword>
<evidence type="ECO:0000259" key="9">
    <source>
        <dbReference type="Pfam" id="PF00889"/>
    </source>
</evidence>
<dbReference type="GO" id="GO:0003746">
    <property type="term" value="F:translation elongation factor activity"/>
    <property type="evidence" value="ECO:0007669"/>
    <property type="project" value="UniProtKB-UniRule"/>
</dbReference>
<dbReference type="CDD" id="cd14275">
    <property type="entry name" value="UBA_EF-Ts"/>
    <property type="match status" value="1"/>
</dbReference>
<dbReference type="OrthoDB" id="9808348at2"/>
<dbReference type="GO" id="GO:0005737">
    <property type="term" value="C:cytoplasm"/>
    <property type="evidence" value="ECO:0007669"/>
    <property type="project" value="UniProtKB-SubCell"/>
</dbReference>
<dbReference type="FunFam" id="1.10.8.10:FF:000001">
    <property type="entry name" value="Elongation factor Ts"/>
    <property type="match status" value="1"/>
</dbReference>
<dbReference type="AlphaFoldDB" id="E8Q6S6"/>
<dbReference type="PROSITE" id="PS01126">
    <property type="entry name" value="EF_TS_1"/>
    <property type="match status" value="1"/>
</dbReference>
<evidence type="ECO:0000256" key="4">
    <source>
        <dbReference type="ARBA" id="ARBA00022768"/>
    </source>
</evidence>
<feature type="domain" description="Translation elongation factor EFTs/EF1B dimerisation" evidence="9">
    <location>
        <begin position="73"/>
        <end position="267"/>
    </location>
</feature>
<proteinExistence type="inferred from homology"/>
<dbReference type="HAMAP" id="MF_00050">
    <property type="entry name" value="EF_Ts"/>
    <property type="match status" value="1"/>
</dbReference>
<dbReference type="Proteomes" id="UP000007464">
    <property type="component" value="Chromosome"/>
</dbReference>
<keyword evidence="5 6" id="KW-0648">Protein biosynthesis</keyword>